<dbReference type="InterPro" id="IPR025758">
    <property type="entry name" value="Fic/DOC_N"/>
</dbReference>
<dbReference type="Pfam" id="PF02661">
    <property type="entry name" value="Fic"/>
    <property type="match status" value="1"/>
</dbReference>
<evidence type="ECO:0000256" key="3">
    <source>
        <dbReference type="PIRSR" id="PIRSR640198-2"/>
    </source>
</evidence>
<evidence type="ECO:0000256" key="2">
    <source>
        <dbReference type="PIRSR" id="PIRSR640198-1"/>
    </source>
</evidence>
<dbReference type="SUPFAM" id="SSF140931">
    <property type="entry name" value="Fic-like"/>
    <property type="match status" value="1"/>
</dbReference>
<dbReference type="InterPro" id="IPR003812">
    <property type="entry name" value="Fido"/>
</dbReference>
<dbReference type="AlphaFoldDB" id="A0A437J8D7"/>
<dbReference type="Gene3D" id="1.10.3290.10">
    <property type="entry name" value="Fido-like domain"/>
    <property type="match status" value="1"/>
</dbReference>
<proteinExistence type="predicted"/>
<dbReference type="InterPro" id="IPR036597">
    <property type="entry name" value="Fido-like_dom_sf"/>
</dbReference>
<reference evidence="5 6" key="1">
    <citation type="submission" date="2019-01" db="EMBL/GenBank/DDBJ databases">
        <authorList>
            <person name="Chen W.-M."/>
        </authorList>
    </citation>
    <scope>NUCLEOTIDE SEQUENCE [LARGE SCALE GENOMIC DNA]</scope>
    <source>
        <strain evidence="5 6">TLA-22</strain>
    </source>
</reference>
<dbReference type="InterPro" id="IPR026287">
    <property type="entry name" value="SoFic-like"/>
</dbReference>
<evidence type="ECO:0000313" key="5">
    <source>
        <dbReference type="EMBL" id="RVT41769.1"/>
    </source>
</evidence>
<comment type="caution">
    <text evidence="5">The sequence shown here is derived from an EMBL/GenBank/DDBJ whole genome shotgun (WGS) entry which is preliminary data.</text>
</comment>
<protein>
    <submittedName>
        <fullName evidence="5">Fic family protein</fullName>
    </submittedName>
</protein>
<dbReference type="PANTHER" id="PTHR13504:SF38">
    <property type="entry name" value="FIDO DOMAIN-CONTAINING PROTEIN"/>
    <property type="match status" value="1"/>
</dbReference>
<dbReference type="OrthoDB" id="9813719at2"/>
<evidence type="ECO:0000259" key="4">
    <source>
        <dbReference type="PROSITE" id="PS51459"/>
    </source>
</evidence>
<gene>
    <name evidence="5" type="ORF">ENE74_05695</name>
</gene>
<feature type="binding site" evidence="3">
    <location>
        <begin position="219"/>
        <end position="226"/>
    </location>
    <ligand>
        <name>ATP</name>
        <dbReference type="ChEBI" id="CHEBI:30616"/>
    </ligand>
</feature>
<evidence type="ECO:0000256" key="1">
    <source>
        <dbReference type="PIRSR" id="PIRSR038925-1"/>
    </source>
</evidence>
<feature type="binding site" evidence="3">
    <location>
        <begin position="257"/>
        <end position="258"/>
    </location>
    <ligand>
        <name>ATP</name>
        <dbReference type="ChEBI" id="CHEBI:30616"/>
    </ligand>
</feature>
<dbReference type="EMBL" id="RZUL01000002">
    <property type="protein sequence ID" value="RVT41769.1"/>
    <property type="molecule type" value="Genomic_DNA"/>
</dbReference>
<dbReference type="Pfam" id="PF13784">
    <property type="entry name" value="Fic_N"/>
    <property type="match status" value="1"/>
</dbReference>
<name>A0A437J8D7_9SPHN</name>
<dbReference type="Proteomes" id="UP000282977">
    <property type="component" value="Unassembled WGS sequence"/>
</dbReference>
<feature type="domain" description="Fido" evidence="4">
    <location>
        <begin position="128"/>
        <end position="279"/>
    </location>
</feature>
<feature type="binding site" evidence="1">
    <location>
        <position position="215"/>
    </location>
    <ligand>
        <name>ATP</name>
        <dbReference type="ChEBI" id="CHEBI:30616"/>
    </ligand>
</feature>
<feature type="active site" evidence="2">
    <location>
        <position position="215"/>
    </location>
</feature>
<dbReference type="RefSeq" id="WP_127689753.1">
    <property type="nucleotide sequence ID" value="NZ_RZUL01000002.1"/>
</dbReference>
<dbReference type="PIRSF" id="PIRSF038925">
    <property type="entry name" value="AMP-prot_trans"/>
    <property type="match status" value="1"/>
</dbReference>
<keyword evidence="6" id="KW-1185">Reference proteome</keyword>
<keyword evidence="1" id="KW-0547">Nucleotide-binding</keyword>
<accession>A0A437J8D7</accession>
<feature type="binding site" evidence="1">
    <location>
        <position position="257"/>
    </location>
    <ligand>
        <name>ATP</name>
        <dbReference type="ChEBI" id="CHEBI:30616"/>
    </ligand>
</feature>
<dbReference type="PANTHER" id="PTHR13504">
    <property type="entry name" value="FIDO DOMAIN-CONTAINING PROTEIN DDB_G0283145"/>
    <property type="match status" value="1"/>
</dbReference>
<feature type="binding site" evidence="1">
    <location>
        <begin position="220"/>
        <end position="226"/>
    </location>
    <ligand>
        <name>ATP</name>
        <dbReference type="ChEBI" id="CHEBI:30616"/>
    </ligand>
</feature>
<evidence type="ECO:0000313" key="6">
    <source>
        <dbReference type="Proteomes" id="UP000282977"/>
    </source>
</evidence>
<dbReference type="GO" id="GO:0005524">
    <property type="term" value="F:ATP binding"/>
    <property type="evidence" value="ECO:0007669"/>
    <property type="project" value="UniProtKB-KW"/>
</dbReference>
<keyword evidence="1" id="KW-0067">ATP-binding</keyword>
<feature type="binding site" evidence="1">
    <location>
        <position position="81"/>
    </location>
    <ligand>
        <name>ATP</name>
        <dbReference type="ChEBI" id="CHEBI:30616"/>
    </ligand>
</feature>
<dbReference type="PROSITE" id="PS51459">
    <property type="entry name" value="FIDO"/>
    <property type="match status" value="1"/>
</dbReference>
<dbReference type="InterPro" id="IPR040198">
    <property type="entry name" value="Fido_containing"/>
</dbReference>
<sequence length="383" mass="42988">MTRHIDRAGRYVLQPQGYRAFIPAPLPPVPPIVTDDGLTTALSNADRALGRLDGSIETLPDPELFLSMFVRKEAVLSSQIEGTQASLSDVVKAEAAVLDRARPSDVREVQNYIVSMREGVALLDSLPISTRLISKLHGILMRDVRGQHQLPGDIRTSQNWIGAAGCGLGNALFVPPPHHALSSCLGNLENFIHDESRMPVLIKAGLIHGQFETIHPFLDGNGRLGRLLITLYLVEKKILSQPVLYLSYFFKENRQEYYQRLQAIRDAGDWEGWLLFFLNGVASVANLAAETAKRVLRLREEDRQLVINNFDRSASLPLRVLDRLYKLPVIQPNMVAREHATTYQTANAIIATLERIGLLTEVTGQKRNRVYVYERYMALFNDI</sequence>
<organism evidence="5 6">
    <name type="scientific">Sphingobium algorifonticola</name>
    <dbReference type="NCBI Taxonomy" id="2008318"/>
    <lineage>
        <taxon>Bacteria</taxon>
        <taxon>Pseudomonadati</taxon>
        <taxon>Pseudomonadota</taxon>
        <taxon>Alphaproteobacteria</taxon>
        <taxon>Sphingomonadales</taxon>
        <taxon>Sphingomonadaceae</taxon>
        <taxon>Sphingobium</taxon>
    </lineage>
</organism>